<evidence type="ECO:0000313" key="2">
    <source>
        <dbReference type="EMBL" id="KAF0900334.1"/>
    </source>
</evidence>
<evidence type="ECO:0000313" key="3">
    <source>
        <dbReference type="Proteomes" id="UP000479710"/>
    </source>
</evidence>
<feature type="region of interest" description="Disordered" evidence="1">
    <location>
        <begin position="1"/>
        <end position="20"/>
    </location>
</feature>
<dbReference type="Proteomes" id="UP000479710">
    <property type="component" value="Unassembled WGS sequence"/>
</dbReference>
<reference evidence="2 3" key="1">
    <citation type="submission" date="2019-11" db="EMBL/GenBank/DDBJ databases">
        <title>Whole genome sequence of Oryza granulata.</title>
        <authorList>
            <person name="Li W."/>
        </authorList>
    </citation>
    <scope>NUCLEOTIDE SEQUENCE [LARGE SCALE GENOMIC DNA]</scope>
    <source>
        <strain evidence="3">cv. Menghai</strain>
        <tissue evidence="2">Leaf</tissue>
    </source>
</reference>
<feature type="region of interest" description="Disordered" evidence="1">
    <location>
        <begin position="64"/>
        <end position="84"/>
    </location>
</feature>
<comment type="caution">
    <text evidence="2">The sequence shown here is derived from an EMBL/GenBank/DDBJ whole genome shotgun (WGS) entry which is preliminary data.</text>
</comment>
<name>A0A6G1CKP4_9ORYZ</name>
<keyword evidence="3" id="KW-1185">Reference proteome</keyword>
<dbReference type="AlphaFoldDB" id="A0A6G1CKP4"/>
<accession>A0A6G1CKP4</accession>
<proteinExistence type="predicted"/>
<evidence type="ECO:0000256" key="1">
    <source>
        <dbReference type="SAM" id="MobiDB-lite"/>
    </source>
</evidence>
<protein>
    <submittedName>
        <fullName evidence="2">Uncharacterized protein</fullName>
    </submittedName>
</protein>
<sequence>MRAGRGGSEQQRSGTAGVGGLPAWWFSLSAVRGAVTGGELMAGRSGDSHWPGPLGVWVSAAAKSRSARMRKRGSVQPGGKATED</sequence>
<dbReference type="EMBL" id="SPHZ02000009">
    <property type="protein sequence ID" value="KAF0900334.1"/>
    <property type="molecule type" value="Genomic_DNA"/>
</dbReference>
<gene>
    <name evidence="2" type="ORF">E2562_030622</name>
</gene>
<organism evidence="2 3">
    <name type="scientific">Oryza meyeriana var. granulata</name>
    <dbReference type="NCBI Taxonomy" id="110450"/>
    <lineage>
        <taxon>Eukaryota</taxon>
        <taxon>Viridiplantae</taxon>
        <taxon>Streptophyta</taxon>
        <taxon>Embryophyta</taxon>
        <taxon>Tracheophyta</taxon>
        <taxon>Spermatophyta</taxon>
        <taxon>Magnoliopsida</taxon>
        <taxon>Liliopsida</taxon>
        <taxon>Poales</taxon>
        <taxon>Poaceae</taxon>
        <taxon>BOP clade</taxon>
        <taxon>Oryzoideae</taxon>
        <taxon>Oryzeae</taxon>
        <taxon>Oryzinae</taxon>
        <taxon>Oryza</taxon>
        <taxon>Oryza meyeriana</taxon>
    </lineage>
</organism>